<dbReference type="Pfam" id="PF20457">
    <property type="entry name" value="DUF6710"/>
    <property type="match status" value="1"/>
</dbReference>
<dbReference type="AlphaFoldDB" id="A0A510KTC7"/>
<dbReference type="EMBL" id="AP019840">
    <property type="protein sequence ID" value="BBM53323.1"/>
    <property type="molecule type" value="Genomic_DNA"/>
</dbReference>
<accession>A0A510KTC7</accession>
<organism evidence="1 2">
    <name type="scientific">Leptotrichia trevisanii</name>
    <dbReference type="NCBI Taxonomy" id="109328"/>
    <lineage>
        <taxon>Bacteria</taxon>
        <taxon>Fusobacteriati</taxon>
        <taxon>Fusobacteriota</taxon>
        <taxon>Fusobacteriia</taxon>
        <taxon>Fusobacteriales</taxon>
        <taxon>Leptotrichiaceae</taxon>
        <taxon>Leptotrichia</taxon>
    </lineage>
</organism>
<sequence>MPDKEKEIKEFFEEYLGIKELEEIEEKLELNKLKKTNLKGIVKKILEKLGIKNKEIITLADNTKRFINEFEKIVIACKEKENLIIIKNILKFMANSVQGELFSKYYYNDRNYPSNYKDFPECVRSSITLGQYKNEIKVKEDITILLQEIPIISNVWDGDRIFSCLEEIGEINGNKFRDDNNNTDVVLVKPLGLILTYNGNHSINSVIINKDNAKIRINRIIDISETLNEYKFDGENYINITTSQKINDSFLKNNSKPFVYSLGLMFEMARILKKHNIDLTEKYLQKKINFL</sequence>
<protein>
    <submittedName>
        <fullName evidence="1">Uncharacterized protein</fullName>
    </submittedName>
</protein>
<proteinExistence type="predicted"/>
<dbReference type="Proteomes" id="UP000321378">
    <property type="component" value="Chromosome"/>
</dbReference>
<dbReference type="RefSeq" id="WP_146997459.1">
    <property type="nucleotide sequence ID" value="NZ_AP019840.1"/>
</dbReference>
<gene>
    <name evidence="1" type="ORF">JMUB3935_2310</name>
</gene>
<evidence type="ECO:0000313" key="2">
    <source>
        <dbReference type="Proteomes" id="UP000321378"/>
    </source>
</evidence>
<evidence type="ECO:0000313" key="1">
    <source>
        <dbReference type="EMBL" id="BBM53323.1"/>
    </source>
</evidence>
<name>A0A510KTC7_9FUSO</name>
<dbReference type="InterPro" id="IPR046556">
    <property type="entry name" value="DUF6710"/>
</dbReference>
<reference evidence="1 2" key="1">
    <citation type="submission" date="2019-07" db="EMBL/GenBank/DDBJ databases">
        <title>Complete Genome Sequence of Leptotrichia trevisanii Strain JMUB3935.</title>
        <authorList>
            <person name="Watanabe S."/>
            <person name="Cui L."/>
        </authorList>
    </citation>
    <scope>NUCLEOTIDE SEQUENCE [LARGE SCALE GENOMIC DNA]</scope>
    <source>
        <strain evidence="1 2">JMUB3935</strain>
    </source>
</reference>